<evidence type="ECO:0000256" key="3">
    <source>
        <dbReference type="ARBA" id="ARBA00023015"/>
    </source>
</evidence>
<reference evidence="7 8" key="1">
    <citation type="journal article" date="2018" name="Proc. Natl. Acad. Sci. U.S.A.">
        <title>Draft genome sequence of Camellia sinensis var. sinensis provides insights into the evolution of the tea genome and tea quality.</title>
        <authorList>
            <person name="Wei C."/>
            <person name="Yang H."/>
            <person name="Wang S."/>
            <person name="Zhao J."/>
            <person name="Liu C."/>
            <person name="Gao L."/>
            <person name="Xia E."/>
            <person name="Lu Y."/>
            <person name="Tai Y."/>
            <person name="She G."/>
            <person name="Sun J."/>
            <person name="Cao H."/>
            <person name="Tong W."/>
            <person name="Gao Q."/>
            <person name="Li Y."/>
            <person name="Deng W."/>
            <person name="Jiang X."/>
            <person name="Wang W."/>
            <person name="Chen Q."/>
            <person name="Zhang S."/>
            <person name="Li H."/>
            <person name="Wu J."/>
            <person name="Wang P."/>
            <person name="Li P."/>
            <person name="Shi C."/>
            <person name="Zheng F."/>
            <person name="Jian J."/>
            <person name="Huang B."/>
            <person name="Shan D."/>
            <person name="Shi M."/>
            <person name="Fang C."/>
            <person name="Yue Y."/>
            <person name="Li F."/>
            <person name="Li D."/>
            <person name="Wei S."/>
            <person name="Han B."/>
            <person name="Jiang C."/>
            <person name="Yin Y."/>
            <person name="Xia T."/>
            <person name="Zhang Z."/>
            <person name="Bennetzen J.L."/>
            <person name="Zhao S."/>
            <person name="Wan X."/>
        </authorList>
    </citation>
    <scope>NUCLEOTIDE SEQUENCE [LARGE SCALE GENOMIC DNA]</scope>
    <source>
        <strain evidence="8">cv. Shuchazao</strain>
        <tissue evidence="7">Leaf</tissue>
    </source>
</reference>
<evidence type="ECO:0000256" key="2">
    <source>
        <dbReference type="ARBA" id="ARBA00010222"/>
    </source>
</evidence>
<evidence type="ECO:0000256" key="6">
    <source>
        <dbReference type="SAM" id="MobiDB-lite"/>
    </source>
</evidence>
<evidence type="ECO:0000313" key="8">
    <source>
        <dbReference type="Proteomes" id="UP000306102"/>
    </source>
</evidence>
<dbReference type="EMBL" id="SDRB02011615">
    <property type="protein sequence ID" value="THG00690.1"/>
    <property type="molecule type" value="Genomic_DNA"/>
</dbReference>
<dbReference type="GO" id="GO:0006357">
    <property type="term" value="P:regulation of transcription by RNA polymerase II"/>
    <property type="evidence" value="ECO:0007669"/>
    <property type="project" value="TreeGrafter"/>
</dbReference>
<evidence type="ECO:0000256" key="5">
    <source>
        <dbReference type="ARBA" id="ARBA00023242"/>
    </source>
</evidence>
<keyword evidence="4" id="KW-0804">Transcription</keyword>
<keyword evidence="8" id="KW-1185">Reference proteome</keyword>
<evidence type="ECO:0008006" key="9">
    <source>
        <dbReference type="Google" id="ProtNLM"/>
    </source>
</evidence>
<dbReference type="AlphaFoldDB" id="A0A4S4DDG3"/>
<dbReference type="PANTHER" id="PTHR12691">
    <property type="entry name" value="MEDIATOR OF RNA POLYMERASE II TRANSCRIPTION SUBUNIT 23"/>
    <property type="match status" value="1"/>
</dbReference>
<organism evidence="7 8">
    <name type="scientific">Camellia sinensis var. sinensis</name>
    <name type="common">China tea</name>
    <dbReference type="NCBI Taxonomy" id="542762"/>
    <lineage>
        <taxon>Eukaryota</taxon>
        <taxon>Viridiplantae</taxon>
        <taxon>Streptophyta</taxon>
        <taxon>Embryophyta</taxon>
        <taxon>Tracheophyta</taxon>
        <taxon>Spermatophyta</taxon>
        <taxon>Magnoliopsida</taxon>
        <taxon>eudicotyledons</taxon>
        <taxon>Gunneridae</taxon>
        <taxon>Pentapetalae</taxon>
        <taxon>asterids</taxon>
        <taxon>Ericales</taxon>
        <taxon>Theaceae</taxon>
        <taxon>Camellia</taxon>
    </lineage>
</organism>
<dbReference type="GO" id="GO:0016592">
    <property type="term" value="C:mediator complex"/>
    <property type="evidence" value="ECO:0007669"/>
    <property type="project" value="TreeGrafter"/>
</dbReference>
<dbReference type="Proteomes" id="UP000306102">
    <property type="component" value="Unassembled WGS sequence"/>
</dbReference>
<comment type="similarity">
    <text evidence="2">Belongs to the Mediator complex subunit 23 family.</text>
</comment>
<dbReference type="Pfam" id="PF11573">
    <property type="entry name" value="Med23"/>
    <property type="match status" value="1"/>
</dbReference>
<comment type="caution">
    <text evidence="7">The sequence shown here is derived from an EMBL/GenBank/DDBJ whole genome shotgun (WGS) entry which is preliminary data.</text>
</comment>
<dbReference type="GO" id="GO:0010628">
    <property type="term" value="P:positive regulation of gene expression"/>
    <property type="evidence" value="ECO:0007669"/>
    <property type="project" value="TreeGrafter"/>
</dbReference>
<gene>
    <name evidence="7" type="ORF">TEA_002072</name>
</gene>
<proteinExistence type="inferred from homology"/>
<comment type="subcellular location">
    <subcellularLocation>
        <location evidence="1">Nucleus</location>
    </subcellularLocation>
</comment>
<dbReference type="STRING" id="542762.A0A4S4DDG3"/>
<name>A0A4S4DDG3_CAMSN</name>
<evidence type="ECO:0000256" key="4">
    <source>
        <dbReference type="ARBA" id="ARBA00023163"/>
    </source>
</evidence>
<keyword evidence="5" id="KW-0539">Nucleus</keyword>
<evidence type="ECO:0000313" key="7">
    <source>
        <dbReference type="EMBL" id="THG00690.1"/>
    </source>
</evidence>
<feature type="region of interest" description="Disordered" evidence="6">
    <location>
        <begin position="411"/>
        <end position="445"/>
    </location>
</feature>
<feature type="compositionally biased region" description="Polar residues" evidence="6">
    <location>
        <begin position="425"/>
        <end position="445"/>
    </location>
</feature>
<dbReference type="PANTHER" id="PTHR12691:SF10">
    <property type="entry name" value="MEDIATOR OF RNA POLYMERASE II TRANSCRIPTION SUBUNIT 23"/>
    <property type="match status" value="1"/>
</dbReference>
<evidence type="ECO:0000256" key="1">
    <source>
        <dbReference type="ARBA" id="ARBA00004123"/>
    </source>
</evidence>
<dbReference type="InterPro" id="IPR021629">
    <property type="entry name" value="Mediator_Med23"/>
</dbReference>
<protein>
    <recommendedName>
        <fullName evidence="9">Mediator of RNA polymerase II transcription subunit 23</fullName>
    </recommendedName>
</protein>
<dbReference type="GO" id="GO:0005667">
    <property type="term" value="C:transcription regulator complex"/>
    <property type="evidence" value="ECO:0007669"/>
    <property type="project" value="TreeGrafter"/>
</dbReference>
<accession>A0A4S4DDG3</accession>
<sequence length="667" mass="73992">MDKMFYNVTFKEARTKPHIFSLSGLLLFTPWTRKSLILPSSPTLQDFKSTTAIINRILRTNSKHPTFFDDITARLLPVIPLIIYRLIENDATDFADRVLQLFSTFLHYYPLNFTFVHDILSYFYGHLPGKLILRILNVLDLKKIPFSESFPQHINSSNAANCPPLDYFATLLLGIQFLTQILTINNQGTEILKDGVFLEPNWNFTTPEMYPTFFDDITARLLPVIPLIIYRLIENDATDFADRVLQLFSTFLHYYPLNFTFVRDILAYFYGHLPGKLILRILNVLDLKKHINSSNAAICPPLDYLATLLLGIVNNVIPPLNNSSKTVSLGDASSNSLRARKNSATSQPGPTNASEGQKAFYQIQDPGTHTQLMLETAVIEIFSLPVSASQIVSSLVQIVVHIQPTLIQSSNGLDGAPNGVGQGSVLPTSPSGGSTDSLNASRPTPSVSGINTSNFVSRSGYTCQQLSCLLIQACGLLLAQLPTDFHIQLYMEASRLIKESWWLTDGKRSFGELDSAVGYALLDPTWAAQDNTSTAIVTSVAVLRIVFRIMGTLLPRLANAHALFNKTLSLLLNIMVDVFGKNSQLSTPVEASDIADLIDFIYHVVHYEGQGGPVQANSKPRYEVLALCGRALENLRPDVQHLLSHLKTDINSSIYAATHPKLVQNPL</sequence>
<keyword evidence="3" id="KW-0805">Transcription regulation</keyword>